<proteinExistence type="predicted"/>
<dbReference type="PANTHER" id="PTHR43233:SF1">
    <property type="entry name" value="FAMILY N-ACETYLTRANSFERASE, PUTATIVE (AFU_ORTHOLOGUE AFUA_6G03350)-RELATED"/>
    <property type="match status" value="1"/>
</dbReference>
<evidence type="ECO:0000259" key="1">
    <source>
        <dbReference type="PROSITE" id="PS51186"/>
    </source>
</evidence>
<dbReference type="SUPFAM" id="SSF55729">
    <property type="entry name" value="Acyl-CoA N-acyltransferases (Nat)"/>
    <property type="match status" value="1"/>
</dbReference>
<dbReference type="GO" id="GO:0016747">
    <property type="term" value="F:acyltransferase activity, transferring groups other than amino-acyl groups"/>
    <property type="evidence" value="ECO:0007669"/>
    <property type="project" value="InterPro"/>
</dbReference>
<gene>
    <name evidence="2" type="ORF">BN1051_02587</name>
</gene>
<dbReference type="InterPro" id="IPR053144">
    <property type="entry name" value="Acetyltransferase_Butenolide"/>
</dbReference>
<dbReference type="AlphaFoldDB" id="A0A078MSH1"/>
<organism evidence="2">
    <name type="scientific">Arthrobacter saudimassiliensis</name>
    <dbReference type="NCBI Taxonomy" id="1461584"/>
    <lineage>
        <taxon>Bacteria</taxon>
        <taxon>Bacillati</taxon>
        <taxon>Actinomycetota</taxon>
        <taxon>Actinomycetes</taxon>
        <taxon>Micrococcales</taxon>
        <taxon>Micrococcaceae</taxon>
        <taxon>Arthrobacter</taxon>
    </lineage>
</organism>
<dbReference type="PATRIC" id="fig|1461584.3.peg.2560"/>
<dbReference type="PANTHER" id="PTHR43233">
    <property type="entry name" value="FAMILY N-ACETYLTRANSFERASE, PUTATIVE (AFU_ORTHOLOGUE AFUA_6G03350)-RELATED"/>
    <property type="match status" value="1"/>
</dbReference>
<protein>
    <submittedName>
        <fullName evidence="2">Acetyltransferase (GNAT) family protein</fullName>
    </submittedName>
</protein>
<accession>A0A078MSH1</accession>
<dbReference type="EMBL" id="LN483071">
    <property type="protein sequence ID" value="CEA09220.1"/>
    <property type="molecule type" value="Genomic_DNA"/>
</dbReference>
<dbReference type="PROSITE" id="PS51186">
    <property type="entry name" value="GNAT"/>
    <property type="match status" value="1"/>
</dbReference>
<feature type="domain" description="N-acetyltransferase" evidence="1">
    <location>
        <begin position="1"/>
        <end position="91"/>
    </location>
</feature>
<name>A0A078MSH1_9MICC</name>
<dbReference type="CDD" id="cd04301">
    <property type="entry name" value="NAT_SF"/>
    <property type="match status" value="1"/>
</dbReference>
<sequence>MDGQLAGLARVVSDGHTICYLQDVLVRPQFQGRGIGRRLVERVLEPFAHVRQKVLLTDDEPGQAAFYAALGFAQVGAGGGGAGLRSFVRFD</sequence>
<dbReference type="InterPro" id="IPR016181">
    <property type="entry name" value="Acyl_CoA_acyltransferase"/>
</dbReference>
<keyword evidence="2" id="KW-0808">Transferase</keyword>
<dbReference type="Pfam" id="PF13508">
    <property type="entry name" value="Acetyltransf_7"/>
    <property type="match status" value="1"/>
</dbReference>
<reference evidence="2" key="1">
    <citation type="submission" date="2014-07" db="EMBL/GenBank/DDBJ databases">
        <authorList>
            <person name="Urmite Genomes Urmite Genomes"/>
        </authorList>
    </citation>
    <scope>NUCLEOTIDE SEQUENCE</scope>
    <source>
        <strain evidence="2">11W110_air</strain>
    </source>
</reference>
<evidence type="ECO:0000313" key="2">
    <source>
        <dbReference type="EMBL" id="CEA09220.1"/>
    </source>
</evidence>
<dbReference type="Gene3D" id="3.40.630.30">
    <property type="match status" value="1"/>
</dbReference>
<dbReference type="InterPro" id="IPR000182">
    <property type="entry name" value="GNAT_dom"/>
</dbReference>